<name>A0A0N5A898_9BILA</name>
<evidence type="ECO:0000313" key="2">
    <source>
        <dbReference type="WBParaSite" id="SMUV_0000028501-mRNA-1"/>
    </source>
</evidence>
<evidence type="ECO:0000313" key="1">
    <source>
        <dbReference type="Proteomes" id="UP000046393"/>
    </source>
</evidence>
<dbReference type="WBParaSite" id="SMUV_0000028501-mRNA-1">
    <property type="protein sequence ID" value="SMUV_0000028501-mRNA-1"/>
    <property type="gene ID" value="SMUV_0000028501"/>
</dbReference>
<organism evidence="1 2">
    <name type="scientific">Syphacia muris</name>
    <dbReference type="NCBI Taxonomy" id="451379"/>
    <lineage>
        <taxon>Eukaryota</taxon>
        <taxon>Metazoa</taxon>
        <taxon>Ecdysozoa</taxon>
        <taxon>Nematoda</taxon>
        <taxon>Chromadorea</taxon>
        <taxon>Rhabditida</taxon>
        <taxon>Spirurina</taxon>
        <taxon>Oxyuridomorpha</taxon>
        <taxon>Oxyuroidea</taxon>
        <taxon>Oxyuridae</taxon>
        <taxon>Syphacia</taxon>
    </lineage>
</organism>
<sequence>MDESYASQKQLSSVAAATMMLSQCSLRERNEILPGNNCYVRQFPTGSVNGSITSRIQRRNAVGNLFEGIDLAVIKQLAGLNGQKLQ</sequence>
<reference evidence="2" key="1">
    <citation type="submission" date="2017-02" db="UniProtKB">
        <authorList>
            <consortium name="WormBaseParasite"/>
        </authorList>
    </citation>
    <scope>IDENTIFICATION</scope>
</reference>
<dbReference type="Proteomes" id="UP000046393">
    <property type="component" value="Unplaced"/>
</dbReference>
<accession>A0A0N5A898</accession>
<dbReference type="AlphaFoldDB" id="A0A0N5A898"/>
<keyword evidence="1" id="KW-1185">Reference proteome</keyword>
<proteinExistence type="predicted"/>
<protein>
    <submittedName>
        <fullName evidence="2">Transposase</fullName>
    </submittedName>
</protein>